<evidence type="ECO:0000256" key="7">
    <source>
        <dbReference type="ARBA" id="ARBA00023238"/>
    </source>
</evidence>
<evidence type="ECO:0000256" key="3">
    <source>
        <dbReference type="ARBA" id="ARBA00022563"/>
    </source>
</evidence>
<evidence type="ECO:0000256" key="13">
    <source>
        <dbReference type="SAM" id="MobiDB-lite"/>
    </source>
</evidence>
<dbReference type="InterPro" id="IPR036291">
    <property type="entry name" value="NAD(P)-bd_dom_sf"/>
</dbReference>
<evidence type="ECO:0000256" key="12">
    <source>
        <dbReference type="ARBA" id="ARBA00061364"/>
    </source>
</evidence>
<proteinExistence type="inferred from homology"/>
<dbReference type="FunFam" id="3.40.50.10860:FF:000001">
    <property type="entry name" value="Bifunctional protein FolD"/>
    <property type="match status" value="1"/>
</dbReference>
<evidence type="ECO:0000256" key="8">
    <source>
        <dbReference type="ARBA" id="ARBA00023268"/>
    </source>
</evidence>
<dbReference type="InterPro" id="IPR020867">
    <property type="entry name" value="THF_DH/CycHdrlase_CS"/>
</dbReference>
<name>A0A5J9SPF6_9POAL</name>
<keyword evidence="7" id="KW-0601">Photorespiration</keyword>
<feature type="region of interest" description="Disordered" evidence="13">
    <location>
        <begin position="38"/>
        <end position="88"/>
    </location>
</feature>
<evidence type="ECO:0000256" key="9">
    <source>
        <dbReference type="ARBA" id="ARBA00036357"/>
    </source>
</evidence>
<evidence type="ECO:0000256" key="10">
    <source>
        <dbReference type="ARBA" id="ARBA00052194"/>
    </source>
</evidence>
<keyword evidence="8" id="KW-0511">Multifunctional enzyme</keyword>
<dbReference type="Gene3D" id="3.40.50.10860">
    <property type="entry name" value="Leucine Dehydrogenase, chain A, domain 1"/>
    <property type="match status" value="1"/>
</dbReference>
<organism evidence="16 17">
    <name type="scientific">Eragrostis curvula</name>
    <name type="common">weeping love grass</name>
    <dbReference type="NCBI Taxonomy" id="38414"/>
    <lineage>
        <taxon>Eukaryota</taxon>
        <taxon>Viridiplantae</taxon>
        <taxon>Streptophyta</taxon>
        <taxon>Embryophyta</taxon>
        <taxon>Tracheophyta</taxon>
        <taxon>Spermatophyta</taxon>
        <taxon>Magnoliopsida</taxon>
        <taxon>Liliopsida</taxon>
        <taxon>Poales</taxon>
        <taxon>Poaceae</taxon>
        <taxon>PACMAD clade</taxon>
        <taxon>Chloridoideae</taxon>
        <taxon>Eragrostideae</taxon>
        <taxon>Eragrostidinae</taxon>
        <taxon>Eragrostis</taxon>
    </lineage>
</organism>
<gene>
    <name evidence="16" type="ORF">EJB05_53702</name>
</gene>
<dbReference type="InterPro" id="IPR000672">
    <property type="entry name" value="THF_DH/CycHdrlase"/>
</dbReference>
<dbReference type="GO" id="GO:0004488">
    <property type="term" value="F:methylenetetrahydrofolate dehydrogenase (NADP+) activity"/>
    <property type="evidence" value="ECO:0007669"/>
    <property type="project" value="UniProtKB-EC"/>
</dbReference>
<dbReference type="SUPFAM" id="SSF51735">
    <property type="entry name" value="NAD(P)-binding Rossmann-fold domains"/>
    <property type="match status" value="1"/>
</dbReference>
<dbReference type="OrthoDB" id="5126881at2759"/>
<protein>
    <submittedName>
        <fullName evidence="16">Uncharacterized protein</fullName>
    </submittedName>
</protein>
<reference evidence="16 17" key="1">
    <citation type="journal article" date="2019" name="Sci. Rep.">
        <title>A high-quality genome of Eragrostis curvula grass provides insights into Poaceae evolution and supports new strategies to enhance forage quality.</title>
        <authorList>
            <person name="Carballo J."/>
            <person name="Santos B.A.C.M."/>
            <person name="Zappacosta D."/>
            <person name="Garbus I."/>
            <person name="Selva J.P."/>
            <person name="Gallo C.A."/>
            <person name="Diaz A."/>
            <person name="Albertini E."/>
            <person name="Caccamo M."/>
            <person name="Echenique V."/>
        </authorList>
    </citation>
    <scope>NUCLEOTIDE SEQUENCE [LARGE SCALE GENOMIC DNA]</scope>
    <source>
        <strain evidence="17">cv. Victoria</strain>
        <tissue evidence="16">Leaf</tissue>
    </source>
</reference>
<dbReference type="SUPFAM" id="SSF53223">
    <property type="entry name" value="Aminoacid dehydrogenase-like, N-terminal domain"/>
    <property type="match status" value="1"/>
</dbReference>
<comment type="pathway">
    <text evidence="1">One-carbon metabolism; tetrahydrofolate interconversion.</text>
</comment>
<dbReference type="Gene3D" id="3.40.50.720">
    <property type="entry name" value="NAD(P)-binding Rossmann-like Domain"/>
    <property type="match status" value="1"/>
</dbReference>
<dbReference type="PRINTS" id="PR00085">
    <property type="entry name" value="THFDHDRGNASE"/>
</dbReference>
<dbReference type="PANTHER" id="PTHR48099">
    <property type="entry name" value="C-1-TETRAHYDROFOLATE SYNTHASE, CYTOPLASMIC-RELATED"/>
    <property type="match status" value="1"/>
</dbReference>
<evidence type="ECO:0000313" key="17">
    <source>
        <dbReference type="Proteomes" id="UP000324897"/>
    </source>
</evidence>
<comment type="catalytic activity">
    <reaction evidence="9">
        <text>(6R)-5,10-methenyltetrahydrofolate + H2O = (6R)-10-formyltetrahydrofolate + H(+)</text>
        <dbReference type="Rhea" id="RHEA:23700"/>
        <dbReference type="ChEBI" id="CHEBI:15377"/>
        <dbReference type="ChEBI" id="CHEBI:15378"/>
        <dbReference type="ChEBI" id="CHEBI:57455"/>
        <dbReference type="ChEBI" id="CHEBI:195366"/>
        <dbReference type="EC" id="3.5.4.9"/>
    </reaction>
</comment>
<dbReference type="AlphaFoldDB" id="A0A5J9SPF6"/>
<dbReference type="HAMAP" id="MF_01576">
    <property type="entry name" value="THF_DHG_CYH"/>
    <property type="match status" value="1"/>
</dbReference>
<evidence type="ECO:0000256" key="4">
    <source>
        <dbReference type="ARBA" id="ARBA00022801"/>
    </source>
</evidence>
<evidence type="ECO:0000256" key="11">
    <source>
        <dbReference type="ARBA" id="ARBA00058319"/>
    </source>
</evidence>
<dbReference type="CDD" id="cd01080">
    <property type="entry name" value="NAD_bind_m-THF_DH_Cyclohyd"/>
    <property type="match status" value="1"/>
</dbReference>
<dbReference type="GO" id="GO:0004477">
    <property type="term" value="F:methenyltetrahydrofolate cyclohydrolase activity"/>
    <property type="evidence" value="ECO:0007669"/>
    <property type="project" value="UniProtKB-EC"/>
</dbReference>
<dbReference type="InterPro" id="IPR046346">
    <property type="entry name" value="Aminoacid_DH-like_N_sf"/>
</dbReference>
<dbReference type="GO" id="GO:0009853">
    <property type="term" value="P:photorespiration"/>
    <property type="evidence" value="ECO:0007669"/>
    <property type="project" value="UniProtKB-KW"/>
</dbReference>
<evidence type="ECO:0000259" key="14">
    <source>
        <dbReference type="Pfam" id="PF00763"/>
    </source>
</evidence>
<keyword evidence="4" id="KW-0378">Hydrolase</keyword>
<dbReference type="GO" id="GO:0035999">
    <property type="term" value="P:tetrahydrofolate interconversion"/>
    <property type="evidence" value="ECO:0007669"/>
    <property type="project" value="TreeGrafter"/>
</dbReference>
<evidence type="ECO:0000256" key="6">
    <source>
        <dbReference type="ARBA" id="ARBA00023002"/>
    </source>
</evidence>
<comment type="caution">
    <text evidence="16">The sequence shown here is derived from an EMBL/GenBank/DDBJ whole genome shotgun (WGS) entry which is preliminary data.</text>
</comment>
<dbReference type="FunFam" id="3.40.50.720:FF:000006">
    <property type="entry name" value="Bifunctional protein FolD"/>
    <property type="match status" value="1"/>
</dbReference>
<keyword evidence="17" id="KW-1185">Reference proteome</keyword>
<dbReference type="EMBL" id="RWGY01000536">
    <property type="protein sequence ID" value="TVU00854.1"/>
    <property type="molecule type" value="Genomic_DNA"/>
</dbReference>
<keyword evidence="5" id="KW-0521">NADP</keyword>
<sequence>MAGAAVAVLAAAAARRNPGRHAYLLSRVARELHDAAAVAPSAAEGKAGTRRRRRRSSSSLVLGPDFPDTWDPPPRDAARSHHPQGDGVADEKLEILGVGSSDGPECDLKLNATVEYMLTSTPLDLLELAPLSFVAYTDRPATIIDGKSIAEDIRLHIAEEVRQMKSAVGHVPGLAVVLVGDRRDSESYVRYKTKGCEEVGIKSLLAKLPGNCTEDEVMDSVLRYNEDPSVHGILVQLPLPQHMDEERILSAISLEKDVDGFHPLNVGNLALRSRKPLFVPCAAKACIELLLQSGIELMGKHVTVIGRSKVVGLPTSLLLQRHHATVSIIHAFTTDPEAITRESDIVISAAGVANLVRGSWLKQGAIVIDVGTNPIEDPTSDYGYRLTGDVCFEEAVKVASAITPVPGGVGPVTIAMLLANTLDSAKRIYGLSD</sequence>
<keyword evidence="3" id="KW-0554">One-carbon metabolism</keyword>
<dbReference type="Pfam" id="PF02882">
    <property type="entry name" value="THF_DHG_CYH_C"/>
    <property type="match status" value="1"/>
</dbReference>
<accession>A0A5J9SPF6</accession>
<evidence type="ECO:0000256" key="1">
    <source>
        <dbReference type="ARBA" id="ARBA00004777"/>
    </source>
</evidence>
<evidence type="ECO:0000259" key="15">
    <source>
        <dbReference type="Pfam" id="PF02882"/>
    </source>
</evidence>
<dbReference type="InterPro" id="IPR020631">
    <property type="entry name" value="THF_DH/CycHdrlase_NAD-bd_dom"/>
</dbReference>
<dbReference type="Proteomes" id="UP000324897">
    <property type="component" value="Unassembled WGS sequence"/>
</dbReference>
<comment type="subunit">
    <text evidence="2">Homodimer.</text>
</comment>
<dbReference type="InterPro" id="IPR020630">
    <property type="entry name" value="THF_DH/CycHdrlase_cat_dom"/>
</dbReference>
<keyword evidence="6" id="KW-0560">Oxidoreductase</keyword>
<comment type="catalytic activity">
    <reaction evidence="10">
        <text>(6R)-5,10-methylene-5,6,7,8-tetrahydrofolate + NADP(+) = (6R)-5,10-methenyltetrahydrofolate + NADPH</text>
        <dbReference type="Rhea" id="RHEA:22812"/>
        <dbReference type="ChEBI" id="CHEBI:15636"/>
        <dbReference type="ChEBI" id="CHEBI:57455"/>
        <dbReference type="ChEBI" id="CHEBI:57783"/>
        <dbReference type="ChEBI" id="CHEBI:58349"/>
        <dbReference type="EC" id="1.5.1.5"/>
    </reaction>
</comment>
<feature type="domain" description="Tetrahydrofolate dehydrogenase/cyclohydrolase catalytic" evidence="14">
    <location>
        <begin position="144"/>
        <end position="259"/>
    </location>
</feature>
<dbReference type="GO" id="GO:0005829">
    <property type="term" value="C:cytosol"/>
    <property type="evidence" value="ECO:0007669"/>
    <property type="project" value="TreeGrafter"/>
</dbReference>
<comment type="similarity">
    <text evidence="12">Belongs to the tetrahydrofolate dehydrogenase/cyclohydrolase family.</text>
</comment>
<dbReference type="PANTHER" id="PTHR48099:SF10">
    <property type="entry name" value="BIFUNCTIONAL PROTEIN FOLD 1, MITOCHONDRIAL"/>
    <property type="match status" value="1"/>
</dbReference>
<dbReference type="PROSITE" id="PS00766">
    <property type="entry name" value="THF_DHG_CYH_1"/>
    <property type="match status" value="1"/>
</dbReference>
<evidence type="ECO:0000313" key="16">
    <source>
        <dbReference type="EMBL" id="TVU00854.1"/>
    </source>
</evidence>
<dbReference type="Gramene" id="TVU00854">
    <property type="protein sequence ID" value="TVU00854"/>
    <property type="gene ID" value="EJB05_53702"/>
</dbReference>
<evidence type="ECO:0000256" key="2">
    <source>
        <dbReference type="ARBA" id="ARBA00011738"/>
    </source>
</evidence>
<evidence type="ECO:0000256" key="5">
    <source>
        <dbReference type="ARBA" id="ARBA00022857"/>
    </source>
</evidence>
<dbReference type="Pfam" id="PF00763">
    <property type="entry name" value="THF_DHG_CYH"/>
    <property type="match status" value="1"/>
</dbReference>
<comment type="function">
    <text evidence="11">Catalyzes the oxidation of 5,10-methylenetetrahydrofolate to 5,10-methenyltetrahydrofolate and then the hydrolysis of 5,10-methenyltetrahydrofolate to 10-formyltetrahydrofolate.</text>
</comment>
<feature type="domain" description="Tetrahydrofolate dehydrogenase/cyclohydrolase NAD(P)-binding" evidence="15">
    <location>
        <begin position="280"/>
        <end position="427"/>
    </location>
</feature>